<keyword evidence="1" id="KW-0646">Protease inhibitor</keyword>
<keyword evidence="6" id="KW-1185">Reference proteome</keyword>
<organism evidence="5 6">
    <name type="scientific">Turnera subulata</name>
    <dbReference type="NCBI Taxonomy" id="218843"/>
    <lineage>
        <taxon>Eukaryota</taxon>
        <taxon>Viridiplantae</taxon>
        <taxon>Streptophyta</taxon>
        <taxon>Embryophyta</taxon>
        <taxon>Tracheophyta</taxon>
        <taxon>Spermatophyta</taxon>
        <taxon>Magnoliopsida</taxon>
        <taxon>eudicotyledons</taxon>
        <taxon>Gunneridae</taxon>
        <taxon>Pentapetalae</taxon>
        <taxon>rosids</taxon>
        <taxon>fabids</taxon>
        <taxon>Malpighiales</taxon>
        <taxon>Passifloraceae</taxon>
        <taxon>Turnera</taxon>
    </lineage>
</organism>
<dbReference type="PROSITE" id="PS00287">
    <property type="entry name" value="CYSTATIN"/>
    <property type="match status" value="1"/>
</dbReference>
<dbReference type="OrthoDB" id="421121at2759"/>
<keyword evidence="2" id="KW-0789">Thiol protease inhibitor</keyword>
<proteinExistence type="predicted"/>
<protein>
    <recommendedName>
        <fullName evidence="4">Cystatin domain-containing protein</fullName>
    </recommendedName>
</protein>
<dbReference type="CDD" id="cd00042">
    <property type="entry name" value="CY"/>
    <property type="match status" value="1"/>
</dbReference>
<comment type="caution">
    <text evidence="5">The sequence shown here is derived from an EMBL/GenBank/DDBJ whole genome shotgun (WGS) entry which is preliminary data.</text>
</comment>
<dbReference type="SUPFAM" id="SSF54403">
    <property type="entry name" value="Cystatin/monellin"/>
    <property type="match status" value="1"/>
</dbReference>
<evidence type="ECO:0000259" key="4">
    <source>
        <dbReference type="SMART" id="SM00043"/>
    </source>
</evidence>
<dbReference type="Pfam" id="PF16845">
    <property type="entry name" value="SQAPI"/>
    <property type="match status" value="1"/>
</dbReference>
<dbReference type="InterPro" id="IPR046350">
    <property type="entry name" value="Cystatin_sf"/>
</dbReference>
<accession>A0A9Q0G9M3</accession>
<dbReference type="PANTHER" id="PTHR47373:SF1">
    <property type="entry name" value="CYSTEINE PROTEINASE INHIBITOR 2"/>
    <property type="match status" value="1"/>
</dbReference>
<keyword evidence="3" id="KW-0732">Signal</keyword>
<dbReference type="AlphaFoldDB" id="A0A9Q0G9M3"/>
<evidence type="ECO:0000313" key="6">
    <source>
        <dbReference type="Proteomes" id="UP001141552"/>
    </source>
</evidence>
<dbReference type="InterPro" id="IPR018073">
    <property type="entry name" value="Prot_inh_cystat_CS"/>
</dbReference>
<feature type="chain" id="PRO_5040463422" description="Cystatin domain-containing protein" evidence="3">
    <location>
        <begin position="33"/>
        <end position="144"/>
    </location>
</feature>
<evidence type="ECO:0000313" key="5">
    <source>
        <dbReference type="EMBL" id="KAJ4845651.1"/>
    </source>
</evidence>
<reference evidence="5" key="1">
    <citation type="submission" date="2022-02" db="EMBL/GenBank/DDBJ databases">
        <authorList>
            <person name="Henning P.M."/>
            <person name="McCubbin A.G."/>
            <person name="Shore J.S."/>
        </authorList>
    </citation>
    <scope>NUCLEOTIDE SEQUENCE</scope>
    <source>
        <strain evidence="5">F60SS</strain>
        <tissue evidence="5">Leaves</tissue>
    </source>
</reference>
<evidence type="ECO:0000256" key="1">
    <source>
        <dbReference type="ARBA" id="ARBA00022690"/>
    </source>
</evidence>
<feature type="domain" description="Cystatin" evidence="4">
    <location>
        <begin position="35"/>
        <end position="137"/>
    </location>
</feature>
<dbReference type="SMART" id="SM00043">
    <property type="entry name" value="CY"/>
    <property type="match status" value="1"/>
</dbReference>
<gene>
    <name evidence="5" type="ORF">Tsubulata_036226</name>
</gene>
<sequence length="144" mass="16103">MAAKGSRRGNLMGKPVLAILLFLSFCMSVVSGYGRLVGQRTEVRNVQRDEEVQELGRFSVHEFNKQLQQHGNKGTGGDGGLEFSRVVAAEKQVVSGIKYYLRVEVTTKVGGETKMFDSVVVVKPWLQSKKLLNFQPSTELWVRK</sequence>
<dbReference type="Gene3D" id="3.10.450.10">
    <property type="match status" value="1"/>
</dbReference>
<dbReference type="EMBL" id="JAKUCV010001609">
    <property type="protein sequence ID" value="KAJ4845651.1"/>
    <property type="molecule type" value="Genomic_DNA"/>
</dbReference>
<dbReference type="PANTHER" id="PTHR47373">
    <property type="entry name" value="CYSTEINE PROTEINASE INHIBITOR 2"/>
    <property type="match status" value="1"/>
</dbReference>
<name>A0A9Q0G9M3_9ROSI</name>
<evidence type="ECO:0000256" key="3">
    <source>
        <dbReference type="SAM" id="SignalP"/>
    </source>
</evidence>
<feature type="signal peptide" evidence="3">
    <location>
        <begin position="1"/>
        <end position="32"/>
    </location>
</feature>
<dbReference type="Proteomes" id="UP001141552">
    <property type="component" value="Unassembled WGS sequence"/>
</dbReference>
<dbReference type="InterPro" id="IPR000010">
    <property type="entry name" value="Cystatin_dom"/>
</dbReference>
<reference evidence="5" key="2">
    <citation type="journal article" date="2023" name="Plants (Basel)">
        <title>Annotation of the Turnera subulata (Passifloraceae) Draft Genome Reveals the S-Locus Evolved after the Divergence of Turneroideae from Passifloroideae in a Stepwise Manner.</title>
        <authorList>
            <person name="Henning P.M."/>
            <person name="Roalson E.H."/>
            <person name="Mir W."/>
            <person name="McCubbin A.G."/>
            <person name="Shore J.S."/>
        </authorList>
    </citation>
    <scope>NUCLEOTIDE SEQUENCE</scope>
    <source>
        <strain evidence="5">F60SS</strain>
    </source>
</reference>
<evidence type="ECO:0000256" key="2">
    <source>
        <dbReference type="ARBA" id="ARBA00022704"/>
    </source>
</evidence>
<dbReference type="GO" id="GO:0004869">
    <property type="term" value="F:cysteine-type endopeptidase inhibitor activity"/>
    <property type="evidence" value="ECO:0007669"/>
    <property type="project" value="UniProtKB-KW"/>
</dbReference>